<feature type="compositionally biased region" description="Basic and acidic residues" evidence="7">
    <location>
        <begin position="197"/>
        <end position="218"/>
    </location>
</feature>
<dbReference type="InterPro" id="IPR029071">
    <property type="entry name" value="Ubiquitin-like_domsf"/>
</dbReference>
<evidence type="ECO:0000256" key="1">
    <source>
        <dbReference type="ARBA" id="ARBA00004406"/>
    </source>
</evidence>
<dbReference type="EMBL" id="GBYB01008248">
    <property type="protein sequence ID" value="JAG78015.1"/>
    <property type="molecule type" value="Transcribed_RNA"/>
</dbReference>
<dbReference type="RefSeq" id="XP_011310210.1">
    <property type="nucleotide sequence ID" value="XM_011311908.1"/>
</dbReference>
<evidence type="ECO:0000313" key="9">
    <source>
        <dbReference type="EMBL" id="JAG78015.1"/>
    </source>
</evidence>
<dbReference type="GO" id="GO:0036503">
    <property type="term" value="P:ERAD pathway"/>
    <property type="evidence" value="ECO:0007669"/>
    <property type="project" value="TreeGrafter"/>
</dbReference>
<reference evidence="11" key="2">
    <citation type="submission" date="2025-04" db="UniProtKB">
        <authorList>
            <consortium name="RefSeq"/>
        </authorList>
    </citation>
    <scope>IDENTIFICATION</scope>
    <source>
        <strain evidence="11">USDA-PBARC FA_bdor</strain>
        <tissue evidence="11">Whole organism</tissue>
    </source>
</reference>
<dbReference type="SUPFAM" id="SSF54236">
    <property type="entry name" value="Ubiquitin-like"/>
    <property type="match status" value="1"/>
</dbReference>
<name>A0A0C9Q2N1_9HYME</name>
<feature type="compositionally biased region" description="Low complexity" evidence="7">
    <location>
        <begin position="269"/>
        <end position="285"/>
    </location>
</feature>
<evidence type="ECO:0000256" key="4">
    <source>
        <dbReference type="ARBA" id="ARBA00040925"/>
    </source>
</evidence>
<feature type="compositionally biased region" description="Basic and acidic residues" evidence="7">
    <location>
        <begin position="171"/>
        <end position="185"/>
    </location>
</feature>
<accession>A0A0C9Q2N1</accession>
<dbReference type="GO" id="GO:0006986">
    <property type="term" value="P:response to unfolded protein"/>
    <property type="evidence" value="ECO:0007669"/>
    <property type="project" value="UniProtKB-KW"/>
</dbReference>
<dbReference type="AlphaFoldDB" id="A0A0C9Q2N1"/>
<feature type="compositionally biased region" description="Polar residues" evidence="7">
    <location>
        <begin position="479"/>
        <end position="490"/>
    </location>
</feature>
<evidence type="ECO:0000256" key="5">
    <source>
        <dbReference type="ARBA" id="ARBA00041575"/>
    </source>
</evidence>
<dbReference type="PROSITE" id="PS50033">
    <property type="entry name" value="UBX"/>
    <property type="match status" value="1"/>
</dbReference>
<dbReference type="Gene3D" id="3.10.20.90">
    <property type="entry name" value="Phosphatidylinositol 3-kinase Catalytic Subunit, Chain A, domain 1"/>
    <property type="match status" value="1"/>
</dbReference>
<dbReference type="SMART" id="SM00166">
    <property type="entry name" value="UBX"/>
    <property type="match status" value="1"/>
</dbReference>
<dbReference type="Pfam" id="PF23187">
    <property type="entry name" value="UBX7_N"/>
    <property type="match status" value="1"/>
</dbReference>
<dbReference type="InterPro" id="IPR036249">
    <property type="entry name" value="Thioredoxin-like_sf"/>
</dbReference>
<evidence type="ECO:0000256" key="3">
    <source>
        <dbReference type="ARBA" id="ARBA00038812"/>
    </source>
</evidence>
<feature type="region of interest" description="Disordered" evidence="7">
    <location>
        <begin position="415"/>
        <end position="490"/>
    </location>
</feature>
<evidence type="ECO:0000313" key="11">
    <source>
        <dbReference type="RefSeq" id="XP_011310210.1"/>
    </source>
</evidence>
<keyword evidence="2" id="KW-0834">Unfolded protein response</keyword>
<comment type="subcellular location">
    <subcellularLocation>
        <location evidence="1">Endoplasmic reticulum membrane</location>
        <topology evidence="1">Peripheral membrane protein</topology>
    </subcellularLocation>
</comment>
<reference evidence="9" key="1">
    <citation type="submission" date="2015-01" db="EMBL/GenBank/DDBJ databases">
        <title>Transcriptome Assembly of Fopius arisanus.</title>
        <authorList>
            <person name="Geib S."/>
        </authorList>
    </citation>
    <scope>NUCLEOTIDE SEQUENCE</scope>
</reference>
<feature type="region of interest" description="Disordered" evidence="7">
    <location>
        <begin position="197"/>
        <end position="291"/>
    </location>
</feature>
<dbReference type="PANTHER" id="PTHR46424:SF1">
    <property type="entry name" value="UBX DOMAIN-CONTAINING PROTEIN 4"/>
    <property type="match status" value="1"/>
</dbReference>
<gene>
    <name evidence="9" type="primary">UBXN4_0</name>
    <name evidence="11" type="synonym">LOC105270763</name>
    <name evidence="9" type="ORF">g.44367</name>
</gene>
<dbReference type="CDD" id="cd22249">
    <property type="entry name" value="UDM1_RNF168_RNF169-like"/>
    <property type="match status" value="1"/>
</dbReference>
<evidence type="ECO:0000259" key="8">
    <source>
        <dbReference type="PROSITE" id="PS50033"/>
    </source>
</evidence>
<dbReference type="GO" id="GO:0005789">
    <property type="term" value="C:endoplasmic reticulum membrane"/>
    <property type="evidence" value="ECO:0007669"/>
    <property type="project" value="UniProtKB-SubCell"/>
</dbReference>
<proteinExistence type="predicted"/>
<dbReference type="OrthoDB" id="2445133at2759"/>
<organism evidence="9">
    <name type="scientific">Fopius arisanus</name>
    <dbReference type="NCBI Taxonomy" id="64838"/>
    <lineage>
        <taxon>Eukaryota</taxon>
        <taxon>Metazoa</taxon>
        <taxon>Ecdysozoa</taxon>
        <taxon>Arthropoda</taxon>
        <taxon>Hexapoda</taxon>
        <taxon>Insecta</taxon>
        <taxon>Pterygota</taxon>
        <taxon>Neoptera</taxon>
        <taxon>Endopterygota</taxon>
        <taxon>Hymenoptera</taxon>
        <taxon>Apocrita</taxon>
        <taxon>Ichneumonoidea</taxon>
        <taxon>Braconidae</taxon>
        <taxon>Opiinae</taxon>
        <taxon>Fopius</taxon>
    </lineage>
</organism>
<dbReference type="Proteomes" id="UP000694866">
    <property type="component" value="Unplaced"/>
</dbReference>
<comment type="subunit">
    <text evidence="3">Directly interacts with VCP. Interacts with UBQLN1. Forms a complex with VCP and UBQLN1.</text>
</comment>
<comment type="function">
    <text evidence="6">Involved in endoplasmic reticulum-associated protein degradation (ERAD). Acts as a platform to recruit both UBQLN1 and VCP to the ER during ERAD.</text>
</comment>
<feature type="compositionally biased region" description="Polar residues" evidence="7">
    <location>
        <begin position="154"/>
        <end position="164"/>
    </location>
</feature>
<dbReference type="Gene3D" id="3.40.30.10">
    <property type="entry name" value="Glutaredoxin"/>
    <property type="match status" value="1"/>
</dbReference>
<evidence type="ECO:0000313" key="10">
    <source>
        <dbReference type="Proteomes" id="UP000694866"/>
    </source>
</evidence>
<accession>A0A9R1TIU8</accession>
<sequence length="490" mass="54070">MKWFPGSINEAVAASKSRKAVFVVFVAGKDDASTETAGIIDSPEISSRLEHENFVAIRLESDTDSYRFFAQIYQLVPIPSLFFIGDNGSPLEIVAGTVNAQTLHEKIDAVLQKASKGKNEISGDFIRGEQSASAAGQSVPASSSAGVVSPQVQRNEGASGSSGETPGLTPLEKKPAELTPEEKVERARQLIELQKQQRIEKEREEERQREIERRRVGKDAQTARQRHQELEIKMAQEERAKEKAAESEARERVRQQIAQDKVERKQREQTLLQQNSQQSQDRPQQPAAPPADGVVRIQFRLPSGNPHMGKFELTSTLRDLRAYVTSNIDLPFRNFTMSTSFPRRDLSAEDDGRTLVDLQLVPTAVILILPLKNSTTTSAVASREEGSFLSRFMWTVFSPIISVFNYVVSYFTGPSTSGSSREGNDEASPAGVAPRATPTRQIGQPSGLFGRNLGGPSTTIRARGNIHRLYTGGDDNDENNTWNGNSTQQM</sequence>
<dbReference type="KEGG" id="fas:105270763"/>
<feature type="region of interest" description="Disordered" evidence="7">
    <location>
        <begin position="132"/>
        <end position="185"/>
    </location>
</feature>
<dbReference type="Pfam" id="PF00789">
    <property type="entry name" value="UBX"/>
    <property type="match status" value="1"/>
</dbReference>
<dbReference type="GeneID" id="105270763"/>
<keyword evidence="10" id="KW-1185">Reference proteome</keyword>
<dbReference type="SUPFAM" id="SSF52833">
    <property type="entry name" value="Thioredoxin-like"/>
    <property type="match status" value="1"/>
</dbReference>
<evidence type="ECO:0000256" key="2">
    <source>
        <dbReference type="ARBA" id="ARBA00023230"/>
    </source>
</evidence>
<protein>
    <recommendedName>
        <fullName evidence="4">UBX domain-containing protein 4</fullName>
    </recommendedName>
    <alternativeName>
        <fullName evidence="5">UBX domain-containing protein 2</fullName>
    </alternativeName>
</protein>
<feature type="compositionally biased region" description="Basic and acidic residues" evidence="7">
    <location>
        <begin position="226"/>
        <end position="268"/>
    </location>
</feature>
<feature type="compositionally biased region" description="Low complexity" evidence="7">
    <location>
        <begin position="132"/>
        <end position="153"/>
    </location>
</feature>
<evidence type="ECO:0000256" key="7">
    <source>
        <dbReference type="SAM" id="MobiDB-lite"/>
    </source>
</evidence>
<dbReference type="InterPro" id="IPR001012">
    <property type="entry name" value="UBX_dom"/>
</dbReference>
<feature type="domain" description="UBX" evidence="8">
    <location>
        <begin position="290"/>
        <end position="368"/>
    </location>
</feature>
<dbReference type="PANTHER" id="PTHR46424">
    <property type="entry name" value="UBX DOMAIN-CONTAINING PROTEIN 4"/>
    <property type="match status" value="1"/>
</dbReference>
<evidence type="ECO:0000256" key="6">
    <source>
        <dbReference type="ARBA" id="ARBA00046062"/>
    </source>
</evidence>